<gene>
    <name evidence="3" type="ORF">ACHAW5_003532</name>
</gene>
<feature type="chain" id="PRO_5044778681" description="Mitochondrial import inner membrane translocase subunit TIM22" evidence="2">
    <location>
        <begin position="23"/>
        <end position="255"/>
    </location>
</feature>
<feature type="region of interest" description="Disordered" evidence="1">
    <location>
        <begin position="105"/>
        <end position="132"/>
    </location>
</feature>
<dbReference type="Proteomes" id="UP001530315">
    <property type="component" value="Unassembled WGS sequence"/>
</dbReference>
<sequence length="255" mass="26263">MASFLLLLLLLPLLSTPTLIRAAESSSSSSRILRSASPPAAPRIAFHPRRRGDVVVASSSSSSSSSASTSLLARRRTSPALTTPATDDVVRVVVRKTKKRGGGFGYDGAIDTKTTTTKTTGTESTRPPTPEEIRDALGPIGLLASNAIELVVVTAGSYVSGGMLGYVLGGMMGAPSALFGKSATGGMLRRLSELHARAFVSCGSWATLSASFSGFNGLVRLCRGEADDGWNAVFGSALAGAFLNRSGVKKNGDPA</sequence>
<dbReference type="Pfam" id="PF02466">
    <property type="entry name" value="Tim17"/>
    <property type="match status" value="1"/>
</dbReference>
<accession>A0ABD3PJ81</accession>
<protein>
    <recommendedName>
        <fullName evidence="5">Mitochondrial import inner membrane translocase subunit TIM22</fullName>
    </recommendedName>
</protein>
<feature type="compositionally biased region" description="Low complexity" evidence="1">
    <location>
        <begin position="112"/>
        <end position="126"/>
    </location>
</feature>
<proteinExistence type="predicted"/>
<evidence type="ECO:0000256" key="1">
    <source>
        <dbReference type="SAM" id="MobiDB-lite"/>
    </source>
</evidence>
<feature type="compositionally biased region" description="Low complexity" evidence="1">
    <location>
        <begin position="57"/>
        <end position="72"/>
    </location>
</feature>
<comment type="caution">
    <text evidence="3">The sequence shown here is derived from an EMBL/GenBank/DDBJ whole genome shotgun (WGS) entry which is preliminary data.</text>
</comment>
<keyword evidence="4" id="KW-1185">Reference proteome</keyword>
<dbReference type="EMBL" id="JALLAZ020000826">
    <property type="protein sequence ID" value="KAL3786465.1"/>
    <property type="molecule type" value="Genomic_DNA"/>
</dbReference>
<organism evidence="3 4">
    <name type="scientific">Stephanodiscus triporus</name>
    <dbReference type="NCBI Taxonomy" id="2934178"/>
    <lineage>
        <taxon>Eukaryota</taxon>
        <taxon>Sar</taxon>
        <taxon>Stramenopiles</taxon>
        <taxon>Ochrophyta</taxon>
        <taxon>Bacillariophyta</taxon>
        <taxon>Coscinodiscophyceae</taxon>
        <taxon>Thalassiosirophycidae</taxon>
        <taxon>Stephanodiscales</taxon>
        <taxon>Stephanodiscaceae</taxon>
        <taxon>Stephanodiscus</taxon>
    </lineage>
</organism>
<evidence type="ECO:0000256" key="2">
    <source>
        <dbReference type="SAM" id="SignalP"/>
    </source>
</evidence>
<dbReference type="AlphaFoldDB" id="A0ABD3PJ81"/>
<feature type="region of interest" description="Disordered" evidence="1">
    <location>
        <begin position="27"/>
        <end position="80"/>
    </location>
</feature>
<name>A0ABD3PJ81_9STRA</name>
<evidence type="ECO:0008006" key="5">
    <source>
        <dbReference type="Google" id="ProtNLM"/>
    </source>
</evidence>
<reference evidence="3 4" key="1">
    <citation type="submission" date="2024-10" db="EMBL/GenBank/DDBJ databases">
        <title>Updated reference genomes for cyclostephanoid diatoms.</title>
        <authorList>
            <person name="Roberts W.R."/>
            <person name="Alverson A.J."/>
        </authorList>
    </citation>
    <scope>NUCLEOTIDE SEQUENCE [LARGE SCALE GENOMIC DNA]</scope>
    <source>
        <strain evidence="3 4">AJA276-08</strain>
    </source>
</reference>
<evidence type="ECO:0000313" key="4">
    <source>
        <dbReference type="Proteomes" id="UP001530315"/>
    </source>
</evidence>
<keyword evidence="2" id="KW-0732">Signal</keyword>
<feature type="signal peptide" evidence="2">
    <location>
        <begin position="1"/>
        <end position="22"/>
    </location>
</feature>
<feature type="compositionally biased region" description="Low complexity" evidence="1">
    <location>
        <begin position="27"/>
        <end position="45"/>
    </location>
</feature>
<evidence type="ECO:0000313" key="3">
    <source>
        <dbReference type="EMBL" id="KAL3786465.1"/>
    </source>
</evidence>